<dbReference type="EMBL" id="VMQU01000048">
    <property type="protein sequence ID" value="TVS88857.1"/>
    <property type="molecule type" value="Genomic_DNA"/>
</dbReference>
<dbReference type="AlphaFoldDB" id="A0A557XSB6"/>
<dbReference type="GO" id="GO:0005886">
    <property type="term" value="C:plasma membrane"/>
    <property type="evidence" value="ECO:0007669"/>
    <property type="project" value="UniProtKB-SubCell"/>
</dbReference>
<keyword evidence="5" id="KW-0547">Nucleotide-binding</keyword>
<dbReference type="Gene3D" id="3.30.2390.20">
    <property type="entry name" value="Type VII secretion system EccB, repeat 1 domain"/>
    <property type="match status" value="1"/>
</dbReference>
<dbReference type="GO" id="GO:0005576">
    <property type="term" value="C:extracellular region"/>
    <property type="evidence" value="ECO:0007669"/>
    <property type="project" value="TreeGrafter"/>
</dbReference>
<dbReference type="InterPro" id="IPR042485">
    <property type="entry name" value="T7SS_EccB_R3"/>
</dbReference>
<feature type="compositionally biased region" description="Low complexity" evidence="10">
    <location>
        <begin position="480"/>
        <end position="489"/>
    </location>
</feature>
<proteinExistence type="inferred from homology"/>
<evidence type="ECO:0000256" key="2">
    <source>
        <dbReference type="ARBA" id="ARBA00008149"/>
    </source>
</evidence>
<dbReference type="GO" id="GO:0016787">
    <property type="term" value="F:hydrolase activity"/>
    <property type="evidence" value="ECO:0007669"/>
    <property type="project" value="UniProtKB-KW"/>
</dbReference>
<accession>A0A557XSB6</accession>
<evidence type="ECO:0000256" key="5">
    <source>
        <dbReference type="ARBA" id="ARBA00022741"/>
    </source>
</evidence>
<organism evidence="12 13">
    <name type="scientific">Mycobacterium helveticum</name>
    <dbReference type="NCBI Taxonomy" id="2592811"/>
    <lineage>
        <taxon>Bacteria</taxon>
        <taxon>Bacillati</taxon>
        <taxon>Actinomycetota</taxon>
        <taxon>Actinomycetes</taxon>
        <taxon>Mycobacteriales</taxon>
        <taxon>Mycobacteriaceae</taxon>
        <taxon>Mycobacterium</taxon>
    </lineage>
</organism>
<evidence type="ECO:0000313" key="12">
    <source>
        <dbReference type="EMBL" id="TVS88857.1"/>
    </source>
</evidence>
<evidence type="ECO:0000256" key="11">
    <source>
        <dbReference type="SAM" id="Phobius"/>
    </source>
</evidence>
<keyword evidence="3" id="KW-1003">Cell membrane</keyword>
<dbReference type="GO" id="GO:0005524">
    <property type="term" value="F:ATP binding"/>
    <property type="evidence" value="ECO:0007669"/>
    <property type="project" value="UniProtKB-KW"/>
</dbReference>
<evidence type="ECO:0000256" key="6">
    <source>
        <dbReference type="ARBA" id="ARBA00022801"/>
    </source>
</evidence>
<dbReference type="InterPro" id="IPR044857">
    <property type="entry name" value="T7SS_EccB_R1"/>
</dbReference>
<evidence type="ECO:0000256" key="7">
    <source>
        <dbReference type="ARBA" id="ARBA00022840"/>
    </source>
</evidence>
<gene>
    <name evidence="12" type="primary">eccB</name>
    <name evidence="12" type="ORF">FPZ47_13135</name>
</gene>
<keyword evidence="9 11" id="KW-0472">Membrane</keyword>
<comment type="subcellular location">
    <subcellularLocation>
        <location evidence="1">Cell membrane</location>
        <topology evidence="1">Single-pass membrane protein</topology>
    </subcellularLocation>
</comment>
<name>A0A557XSB6_9MYCO</name>
<dbReference type="OrthoDB" id="3847604at2"/>
<dbReference type="PANTHER" id="PTHR40765">
    <property type="entry name" value="ESX-2 SECRETION SYSTEM ATPASE ECCB2"/>
    <property type="match status" value="1"/>
</dbReference>
<feature type="region of interest" description="Disordered" evidence="10">
    <location>
        <begin position="448"/>
        <end position="489"/>
    </location>
</feature>
<feature type="transmembrane region" description="Helical" evidence="11">
    <location>
        <begin position="39"/>
        <end position="58"/>
    </location>
</feature>
<keyword evidence="7" id="KW-0067">ATP-binding</keyword>
<evidence type="ECO:0000256" key="8">
    <source>
        <dbReference type="ARBA" id="ARBA00022989"/>
    </source>
</evidence>
<reference evidence="12 13" key="1">
    <citation type="submission" date="2019-07" db="EMBL/GenBank/DDBJ databases">
        <title>New Mycobacterium species.</title>
        <authorList>
            <person name="Tortoli E."/>
            <person name="Ghielmetti G."/>
            <person name="Friedel U."/>
            <person name="Trovato A."/>
        </authorList>
    </citation>
    <scope>NUCLEOTIDE SEQUENCE [LARGE SCALE GENOMIC DNA]</scope>
    <source>
        <strain evidence="12 13">16-83</strain>
    </source>
</reference>
<protein>
    <submittedName>
        <fullName evidence="12">Type VII secretion protein EccB</fullName>
    </submittedName>
</protein>
<sequence>MSGRSTTALRVSGYRFLLRRVERALHGGRSVPARAAPLTLGWVLAAVAVAGCAVLAVLRPQPDLDRARIVIARESGALYVRVGETWHPVLNVVSARLIAGADTGPRLVSESDLRRTKRGPLLGIPGAPTLIGAALPAEESVWAVCDGRGPGGEGTTVVVGRVDAWAGRHLPGGRAVLATAGPGLPAYLLYDGRRAVVELSDAAVVRALRLEGRAPRAVSAWLLNAVPEAPPITAPRIAGAGRESAGVPGFPVGGVLRITRGDGDEYYVVLPAGAQRIGRVAADLLRLGDSHGTADVRTVAPDVIRAAPIVTTLPVGGFPDRAPDPADAGGAVCVVQEPAAGHVGIVTGDRLPLPPGQAPVTLAQADGRGPALDAVYLPPGRSAYVRGGRAADRYLVTDTGVRFAVHDDDAAHDLGLAAPVPAPWPMLAALPSGPELSRTNASVARDAVVGPGGPGAGPGAGGLGGQGGGQRDEADRRAAQRGAARIPVR</sequence>
<evidence type="ECO:0000256" key="1">
    <source>
        <dbReference type="ARBA" id="ARBA00004162"/>
    </source>
</evidence>
<comment type="caution">
    <text evidence="12">The sequence shown here is derived from an EMBL/GenBank/DDBJ whole genome shotgun (WGS) entry which is preliminary data.</text>
</comment>
<dbReference type="Pfam" id="PF05108">
    <property type="entry name" value="T7SS_ESX1_EccB"/>
    <property type="match status" value="1"/>
</dbReference>
<dbReference type="NCBIfam" id="TIGR03919">
    <property type="entry name" value="T7SS_EccB"/>
    <property type="match status" value="1"/>
</dbReference>
<evidence type="ECO:0000256" key="3">
    <source>
        <dbReference type="ARBA" id="ARBA00022475"/>
    </source>
</evidence>
<evidence type="ECO:0000313" key="13">
    <source>
        <dbReference type="Proteomes" id="UP000320513"/>
    </source>
</evidence>
<evidence type="ECO:0000256" key="4">
    <source>
        <dbReference type="ARBA" id="ARBA00022692"/>
    </source>
</evidence>
<keyword evidence="8 11" id="KW-1133">Transmembrane helix</keyword>
<evidence type="ECO:0000256" key="9">
    <source>
        <dbReference type="ARBA" id="ARBA00023136"/>
    </source>
</evidence>
<dbReference type="InterPro" id="IPR007795">
    <property type="entry name" value="T7SS_EccB"/>
</dbReference>
<feature type="compositionally biased region" description="Gly residues" evidence="10">
    <location>
        <begin position="450"/>
        <end position="469"/>
    </location>
</feature>
<dbReference type="Gene3D" id="2.40.50.910">
    <property type="entry name" value="Type VII secretion system EccB, repeat 3 domain"/>
    <property type="match status" value="1"/>
</dbReference>
<dbReference type="PANTHER" id="PTHR40765:SF2">
    <property type="entry name" value="ESX-2 SECRETION SYSTEM ATPASE ECCB2"/>
    <property type="match status" value="1"/>
</dbReference>
<dbReference type="Proteomes" id="UP000320513">
    <property type="component" value="Unassembled WGS sequence"/>
</dbReference>
<evidence type="ECO:0000256" key="10">
    <source>
        <dbReference type="SAM" id="MobiDB-lite"/>
    </source>
</evidence>
<keyword evidence="4 11" id="KW-0812">Transmembrane</keyword>
<keyword evidence="13" id="KW-1185">Reference proteome</keyword>
<comment type="similarity">
    <text evidence="2">Belongs to the EccB family.</text>
</comment>
<keyword evidence="6" id="KW-0378">Hydrolase</keyword>